<dbReference type="Gene3D" id="1.25.40.20">
    <property type="entry name" value="Ankyrin repeat-containing domain"/>
    <property type="match status" value="1"/>
</dbReference>
<dbReference type="PANTHER" id="PTHR24171">
    <property type="entry name" value="ANKYRIN REPEAT DOMAIN-CONTAINING PROTEIN 39-RELATED"/>
    <property type="match status" value="1"/>
</dbReference>
<evidence type="ECO:0000256" key="1">
    <source>
        <dbReference type="ARBA" id="ARBA00022737"/>
    </source>
</evidence>
<sequence length="132" mass="13825">MLVDGDDVLAVFRHAFDCARSGDASWLQSFFEAGGSVDLTNDKGDTLLILAAYHVQPGAVSTLLTLGAAVDRVNDNGQTALAAAVFRRSTPIVRMLLEAGADPAAGARSAHAIAQYFELDDMAAMLTEPQSG</sequence>
<dbReference type="SMART" id="SM00248">
    <property type="entry name" value="ANK"/>
    <property type="match status" value="2"/>
</dbReference>
<keyword evidence="1" id="KW-0677">Repeat</keyword>
<keyword evidence="2" id="KW-0040">ANK repeat</keyword>
<proteinExistence type="predicted"/>
<reference evidence="3" key="1">
    <citation type="submission" date="2020-05" db="EMBL/GenBank/DDBJ databases">
        <authorList>
            <person name="Chiriac C."/>
            <person name="Salcher M."/>
            <person name="Ghai R."/>
            <person name="Kavagutti S V."/>
        </authorList>
    </citation>
    <scope>NUCLEOTIDE SEQUENCE</scope>
</reference>
<dbReference type="InterPro" id="IPR036770">
    <property type="entry name" value="Ankyrin_rpt-contain_sf"/>
</dbReference>
<evidence type="ECO:0000256" key="2">
    <source>
        <dbReference type="ARBA" id="ARBA00023043"/>
    </source>
</evidence>
<dbReference type="PROSITE" id="PS50088">
    <property type="entry name" value="ANK_REPEAT"/>
    <property type="match status" value="1"/>
</dbReference>
<name>A0A6J7IVK5_9ZZZZ</name>
<organism evidence="3">
    <name type="scientific">freshwater metagenome</name>
    <dbReference type="NCBI Taxonomy" id="449393"/>
    <lineage>
        <taxon>unclassified sequences</taxon>
        <taxon>metagenomes</taxon>
        <taxon>ecological metagenomes</taxon>
    </lineage>
</organism>
<dbReference type="AlphaFoldDB" id="A0A6J7IVK5"/>
<accession>A0A6J7IVK5</accession>
<dbReference type="Pfam" id="PF12796">
    <property type="entry name" value="Ank_2"/>
    <property type="match status" value="1"/>
</dbReference>
<gene>
    <name evidence="3" type="ORF">UFOPK3472_04307</name>
</gene>
<dbReference type="PROSITE" id="PS50297">
    <property type="entry name" value="ANK_REP_REGION"/>
    <property type="match status" value="1"/>
</dbReference>
<evidence type="ECO:0000313" key="3">
    <source>
        <dbReference type="EMBL" id="CAB4934899.1"/>
    </source>
</evidence>
<dbReference type="InterPro" id="IPR002110">
    <property type="entry name" value="Ankyrin_rpt"/>
</dbReference>
<protein>
    <submittedName>
        <fullName evidence="3">Unannotated protein</fullName>
    </submittedName>
</protein>
<dbReference type="EMBL" id="CAFBLX010000528">
    <property type="protein sequence ID" value="CAB4934899.1"/>
    <property type="molecule type" value="Genomic_DNA"/>
</dbReference>
<dbReference type="SUPFAM" id="SSF48403">
    <property type="entry name" value="Ankyrin repeat"/>
    <property type="match status" value="1"/>
</dbReference>